<evidence type="ECO:0000313" key="10">
    <source>
        <dbReference type="Proteomes" id="UP000032803"/>
    </source>
</evidence>
<sequence>MMQLHHFVDTDQLNQQFAQDIAQLLTQAITERGSAYLAVSGGKTPVGLFQKLAETNLNWNCVTIVLTDERWLNPSESDSNEHLLRTYLLKNKAEKATFISLYSEKNEGTDELMTRLANMPTFDVVILGMGEDGHTASLFPCSAEIKAGLADTHTPALMVQPTTAPYRRISLSKTRLLNSRMIYLHLVGKKKLEVLNKAMADTNPLEMPIRAFIHHPTANIQIMYSP</sequence>
<evidence type="ECO:0000256" key="6">
    <source>
        <dbReference type="ARBA" id="ARBA00020337"/>
    </source>
</evidence>
<evidence type="ECO:0000256" key="1">
    <source>
        <dbReference type="ARBA" id="ARBA00000832"/>
    </source>
</evidence>
<evidence type="ECO:0000256" key="7">
    <source>
        <dbReference type="RuleBase" id="RU365095"/>
    </source>
</evidence>
<evidence type="ECO:0000256" key="2">
    <source>
        <dbReference type="ARBA" id="ARBA00002681"/>
    </source>
</evidence>
<dbReference type="Proteomes" id="UP000032803">
    <property type="component" value="Chromosome I"/>
</dbReference>
<dbReference type="EC" id="3.1.1.31" evidence="5 7"/>
<feature type="domain" description="Glucosamine/galactosamine-6-phosphate isomerase" evidence="8">
    <location>
        <begin position="9"/>
        <end position="212"/>
    </location>
</feature>
<comment type="similarity">
    <text evidence="4 7">Belongs to the glucosamine/galactosamine-6-phosphate isomerase family. 6-phosphogluconolactonase subfamily.</text>
</comment>
<keyword evidence="7" id="KW-0378">Hydrolase</keyword>
<dbReference type="InterPro" id="IPR006148">
    <property type="entry name" value="Glc/Gal-6P_isomerase"/>
</dbReference>
<keyword evidence="10" id="KW-1185">Reference proteome</keyword>
<dbReference type="CDD" id="cd01400">
    <property type="entry name" value="6PGL"/>
    <property type="match status" value="1"/>
</dbReference>
<comment type="pathway">
    <text evidence="3 7">Carbohydrate degradation; pentose phosphate pathway; D-ribulose 5-phosphate from D-glucose 6-phosphate (oxidative stage): step 2/3.</text>
</comment>
<dbReference type="InterPro" id="IPR039104">
    <property type="entry name" value="6PGL"/>
</dbReference>
<dbReference type="SUPFAM" id="SSF100950">
    <property type="entry name" value="NagB/RpiA/CoA transferase-like"/>
    <property type="match status" value="1"/>
</dbReference>
<dbReference type="GO" id="GO:0006098">
    <property type="term" value="P:pentose-phosphate shunt"/>
    <property type="evidence" value="ECO:0007669"/>
    <property type="project" value="UniProtKB-UniPathway"/>
</dbReference>
<dbReference type="Gene3D" id="3.40.50.1360">
    <property type="match status" value="1"/>
</dbReference>
<dbReference type="InterPro" id="IPR037171">
    <property type="entry name" value="NagB/RpiA_transferase-like"/>
</dbReference>
<dbReference type="RefSeq" id="WP_331709230.1">
    <property type="nucleotide sequence ID" value="NZ_LN681225.1"/>
</dbReference>
<dbReference type="UniPathway" id="UPA00115">
    <property type="reaction ID" value="UER00409"/>
</dbReference>
<dbReference type="PATRIC" id="fig|449.7.peg.735"/>
<evidence type="ECO:0000256" key="5">
    <source>
        <dbReference type="ARBA" id="ARBA00013198"/>
    </source>
</evidence>
<dbReference type="PANTHER" id="PTHR11054:SF0">
    <property type="entry name" value="6-PHOSPHOGLUCONOLACTONASE"/>
    <property type="match status" value="1"/>
</dbReference>
<dbReference type="PANTHER" id="PTHR11054">
    <property type="entry name" value="6-PHOSPHOGLUCONOLACTONASE"/>
    <property type="match status" value="1"/>
</dbReference>
<dbReference type="GO" id="GO:0005975">
    <property type="term" value="P:carbohydrate metabolic process"/>
    <property type="evidence" value="ECO:0007669"/>
    <property type="project" value="UniProtKB-UniRule"/>
</dbReference>
<dbReference type="HOGENOM" id="CLU_053947_2_1_6"/>
<reference evidence="10" key="1">
    <citation type="submission" date="2014-09" db="EMBL/GenBank/DDBJ databases">
        <authorList>
            <person name="Gomez-Valero L."/>
        </authorList>
    </citation>
    <scope>NUCLEOTIDE SEQUENCE [LARGE SCALE GENOMIC DNA]</scope>
    <source>
        <strain evidence="10">ATCC35250</strain>
    </source>
</reference>
<comment type="function">
    <text evidence="2 7">Hydrolysis of 6-phosphogluconolactone to 6-phosphogluconate.</text>
</comment>
<proteinExistence type="inferred from homology"/>
<organism evidence="9 10">
    <name type="scientific">Legionella hackeliae</name>
    <dbReference type="NCBI Taxonomy" id="449"/>
    <lineage>
        <taxon>Bacteria</taxon>
        <taxon>Pseudomonadati</taxon>
        <taxon>Pseudomonadota</taxon>
        <taxon>Gammaproteobacteria</taxon>
        <taxon>Legionellales</taxon>
        <taxon>Legionellaceae</taxon>
        <taxon>Legionella</taxon>
    </lineage>
</organism>
<evidence type="ECO:0000256" key="3">
    <source>
        <dbReference type="ARBA" id="ARBA00004961"/>
    </source>
</evidence>
<evidence type="ECO:0000313" key="9">
    <source>
        <dbReference type="EMBL" id="CEK10557.1"/>
    </source>
</evidence>
<dbReference type="Pfam" id="PF01182">
    <property type="entry name" value="Glucosamine_iso"/>
    <property type="match status" value="1"/>
</dbReference>
<accession>A0A0A8UTZ5</accession>
<evidence type="ECO:0000259" key="8">
    <source>
        <dbReference type="Pfam" id="PF01182"/>
    </source>
</evidence>
<protein>
    <recommendedName>
        <fullName evidence="6 7">6-phosphogluconolactonase</fullName>
        <shortName evidence="7">6PGL</shortName>
        <ecNumber evidence="5 7">3.1.1.31</ecNumber>
    </recommendedName>
</protein>
<name>A0A0A8UTZ5_LEGHA</name>
<gene>
    <name evidence="7 9" type="primary">pgl</name>
    <name evidence="9" type="ORF">LHA_1515</name>
</gene>
<dbReference type="InterPro" id="IPR005900">
    <property type="entry name" value="6-phosphogluconolactonase_DevB"/>
</dbReference>
<dbReference type="NCBIfam" id="TIGR01198">
    <property type="entry name" value="pgl"/>
    <property type="match status" value="1"/>
</dbReference>
<evidence type="ECO:0000256" key="4">
    <source>
        <dbReference type="ARBA" id="ARBA00010662"/>
    </source>
</evidence>
<dbReference type="AlphaFoldDB" id="A0A0A8UTZ5"/>
<dbReference type="KEGG" id="lha:LHA_1515"/>
<comment type="catalytic activity">
    <reaction evidence="1 7">
        <text>6-phospho-D-glucono-1,5-lactone + H2O = 6-phospho-D-gluconate + H(+)</text>
        <dbReference type="Rhea" id="RHEA:12556"/>
        <dbReference type="ChEBI" id="CHEBI:15377"/>
        <dbReference type="ChEBI" id="CHEBI:15378"/>
        <dbReference type="ChEBI" id="CHEBI:57955"/>
        <dbReference type="ChEBI" id="CHEBI:58759"/>
        <dbReference type="EC" id="3.1.1.31"/>
    </reaction>
</comment>
<dbReference type="STRING" id="449.LHA_1515"/>
<dbReference type="EMBL" id="LN681225">
    <property type="protein sequence ID" value="CEK10557.1"/>
    <property type="molecule type" value="Genomic_DNA"/>
</dbReference>
<dbReference type="GO" id="GO:0017057">
    <property type="term" value="F:6-phosphogluconolactonase activity"/>
    <property type="evidence" value="ECO:0007669"/>
    <property type="project" value="UniProtKB-UniRule"/>
</dbReference>